<evidence type="ECO:0000313" key="2">
    <source>
        <dbReference type="Proteomes" id="UP000290624"/>
    </source>
</evidence>
<name>A0A4Q2EJ78_9ACTN</name>
<dbReference type="GO" id="GO:0004497">
    <property type="term" value="F:monooxygenase activity"/>
    <property type="evidence" value="ECO:0007669"/>
    <property type="project" value="UniProtKB-KW"/>
</dbReference>
<dbReference type="InterPro" id="IPR011008">
    <property type="entry name" value="Dimeric_a/b-barrel"/>
</dbReference>
<dbReference type="RefSeq" id="WP_129457627.1">
    <property type="nucleotide sequence ID" value="NZ_PPCV01000001.1"/>
</dbReference>
<sequence>MLAFSRFRVPVPEQEAFVAQAEQAAAWFAACRGCRFAEVVVNLDEPELLALASGWDDVGSYRRAFHGYEAKMLLMPVLNRALDEPSAWARPDEVGFTVPGGR</sequence>
<comment type="caution">
    <text evidence="1">The sequence shown here is derived from an EMBL/GenBank/DDBJ whole genome shotgun (WGS) entry which is preliminary data.</text>
</comment>
<keyword evidence="2" id="KW-1185">Reference proteome</keyword>
<dbReference type="AlphaFoldDB" id="A0A4Q2EJ78"/>
<gene>
    <name evidence="1" type="ORF">C1706_02645</name>
</gene>
<organism evidence="1 2">
    <name type="scientific">Propioniciclava flava</name>
    <dbReference type="NCBI Taxonomy" id="2072026"/>
    <lineage>
        <taxon>Bacteria</taxon>
        <taxon>Bacillati</taxon>
        <taxon>Actinomycetota</taxon>
        <taxon>Actinomycetes</taxon>
        <taxon>Propionibacteriales</taxon>
        <taxon>Propionibacteriaceae</taxon>
        <taxon>Propioniciclava</taxon>
    </lineage>
</organism>
<reference evidence="1 2" key="1">
    <citation type="submission" date="2018-01" db="EMBL/GenBank/DDBJ databases">
        <title>Lactibacter flavus gen. nov., sp. nov., a novel bacterium of the family Propionibacteriaceae isolated from raw milk and dairy products.</title>
        <authorList>
            <person name="Wenning M."/>
            <person name="Breitenwieser F."/>
            <person name="Huptas C."/>
            <person name="von Neubeck M."/>
            <person name="Busse H.-J."/>
            <person name="Scherer S."/>
        </authorList>
    </citation>
    <scope>NUCLEOTIDE SEQUENCE [LARGE SCALE GENOMIC DNA]</scope>
    <source>
        <strain evidence="1 2">VG341</strain>
    </source>
</reference>
<protein>
    <submittedName>
        <fullName evidence="1">Antibiotic biosynthesis monooxygenase</fullName>
    </submittedName>
</protein>
<proteinExistence type="predicted"/>
<dbReference type="Gene3D" id="3.30.70.100">
    <property type="match status" value="1"/>
</dbReference>
<keyword evidence="1" id="KW-0503">Monooxygenase</keyword>
<dbReference type="OrthoDB" id="5193042at2"/>
<evidence type="ECO:0000313" key="1">
    <source>
        <dbReference type="EMBL" id="RXW33657.1"/>
    </source>
</evidence>
<keyword evidence="1" id="KW-0560">Oxidoreductase</keyword>
<dbReference type="Proteomes" id="UP000290624">
    <property type="component" value="Unassembled WGS sequence"/>
</dbReference>
<dbReference type="EMBL" id="PPCV01000001">
    <property type="protein sequence ID" value="RXW33657.1"/>
    <property type="molecule type" value="Genomic_DNA"/>
</dbReference>
<dbReference type="SUPFAM" id="SSF54909">
    <property type="entry name" value="Dimeric alpha+beta barrel"/>
    <property type="match status" value="1"/>
</dbReference>
<accession>A0A4Q2EJ78</accession>